<organism evidence="2">
    <name type="scientific">Anopheles darlingi</name>
    <name type="common">Mosquito</name>
    <dbReference type="NCBI Taxonomy" id="43151"/>
    <lineage>
        <taxon>Eukaryota</taxon>
        <taxon>Metazoa</taxon>
        <taxon>Ecdysozoa</taxon>
        <taxon>Arthropoda</taxon>
        <taxon>Hexapoda</taxon>
        <taxon>Insecta</taxon>
        <taxon>Pterygota</taxon>
        <taxon>Neoptera</taxon>
        <taxon>Endopterygota</taxon>
        <taxon>Diptera</taxon>
        <taxon>Nematocera</taxon>
        <taxon>Culicoidea</taxon>
        <taxon>Culicidae</taxon>
        <taxon>Anophelinae</taxon>
        <taxon>Anopheles</taxon>
    </lineage>
</organism>
<feature type="signal peptide" evidence="1">
    <location>
        <begin position="1"/>
        <end position="16"/>
    </location>
</feature>
<dbReference type="AlphaFoldDB" id="A0A2M4DKM7"/>
<evidence type="ECO:0000256" key="1">
    <source>
        <dbReference type="SAM" id="SignalP"/>
    </source>
</evidence>
<accession>A0A2M4DKM7</accession>
<name>A0A2M4DKM7_ANODA</name>
<evidence type="ECO:0000313" key="2">
    <source>
        <dbReference type="EMBL" id="MBW78095.1"/>
    </source>
</evidence>
<proteinExistence type="predicted"/>
<dbReference type="EMBL" id="GGFL01013917">
    <property type="protein sequence ID" value="MBW78095.1"/>
    <property type="molecule type" value="Transcribed_RNA"/>
</dbReference>
<sequence length="79" mass="8984">MSVCVCALLVWSLETAIDLLSRDGCLPVVVLYQFLAFKGVPDPHRNTIFSGCKKSEHFPNFSLDVKRYKQDEWTAATYN</sequence>
<feature type="chain" id="PRO_5014604420" evidence="1">
    <location>
        <begin position="17"/>
        <end position="79"/>
    </location>
</feature>
<protein>
    <submittedName>
        <fullName evidence="2">Putative secreted protein</fullName>
    </submittedName>
</protein>
<keyword evidence="1" id="KW-0732">Signal</keyword>
<reference evidence="2" key="1">
    <citation type="submission" date="2018-01" db="EMBL/GenBank/DDBJ databases">
        <title>An insight into the sialome of Amazonian anophelines.</title>
        <authorList>
            <person name="Ribeiro J.M."/>
            <person name="Scarpassa V."/>
            <person name="Calvo E."/>
        </authorList>
    </citation>
    <scope>NUCLEOTIDE SEQUENCE</scope>
</reference>